<gene>
    <name evidence="1" type="ORF">MtrunA17_Chr3g0105661</name>
</gene>
<organism evidence="1 2">
    <name type="scientific">Medicago truncatula</name>
    <name type="common">Barrel medic</name>
    <name type="synonym">Medicago tribuloides</name>
    <dbReference type="NCBI Taxonomy" id="3880"/>
    <lineage>
        <taxon>Eukaryota</taxon>
        <taxon>Viridiplantae</taxon>
        <taxon>Streptophyta</taxon>
        <taxon>Embryophyta</taxon>
        <taxon>Tracheophyta</taxon>
        <taxon>Spermatophyta</taxon>
        <taxon>Magnoliopsida</taxon>
        <taxon>eudicotyledons</taxon>
        <taxon>Gunneridae</taxon>
        <taxon>Pentapetalae</taxon>
        <taxon>rosids</taxon>
        <taxon>fabids</taxon>
        <taxon>Fabales</taxon>
        <taxon>Fabaceae</taxon>
        <taxon>Papilionoideae</taxon>
        <taxon>50 kb inversion clade</taxon>
        <taxon>NPAAA clade</taxon>
        <taxon>Hologalegina</taxon>
        <taxon>IRL clade</taxon>
        <taxon>Trifolieae</taxon>
        <taxon>Medicago</taxon>
    </lineage>
</organism>
<evidence type="ECO:0000313" key="2">
    <source>
        <dbReference type="Proteomes" id="UP000265566"/>
    </source>
</evidence>
<comment type="caution">
    <text evidence="1">The sequence shown here is derived from an EMBL/GenBank/DDBJ whole genome shotgun (WGS) entry which is preliminary data.</text>
</comment>
<dbReference type="AlphaFoldDB" id="A0A396IQ43"/>
<dbReference type="EMBL" id="PSQE01000003">
    <property type="protein sequence ID" value="RHN67712.1"/>
    <property type="molecule type" value="Genomic_DNA"/>
</dbReference>
<evidence type="ECO:0000313" key="1">
    <source>
        <dbReference type="EMBL" id="RHN67712.1"/>
    </source>
</evidence>
<accession>A0A396IQ43</accession>
<protein>
    <submittedName>
        <fullName evidence="1">Uncharacterized protein</fullName>
    </submittedName>
</protein>
<reference evidence="2" key="1">
    <citation type="journal article" date="2018" name="Nat. Plants">
        <title>Whole-genome landscape of Medicago truncatula symbiotic genes.</title>
        <authorList>
            <person name="Pecrix Y."/>
            <person name="Staton S.E."/>
            <person name="Sallet E."/>
            <person name="Lelandais-Briere C."/>
            <person name="Moreau S."/>
            <person name="Carrere S."/>
            <person name="Blein T."/>
            <person name="Jardinaud M.F."/>
            <person name="Latrasse D."/>
            <person name="Zouine M."/>
            <person name="Zahm M."/>
            <person name="Kreplak J."/>
            <person name="Mayjonade B."/>
            <person name="Satge C."/>
            <person name="Perez M."/>
            <person name="Cauet S."/>
            <person name="Marande W."/>
            <person name="Chantry-Darmon C."/>
            <person name="Lopez-Roques C."/>
            <person name="Bouchez O."/>
            <person name="Berard A."/>
            <person name="Debelle F."/>
            <person name="Munos S."/>
            <person name="Bendahmane A."/>
            <person name="Berges H."/>
            <person name="Niebel A."/>
            <person name="Buitink J."/>
            <person name="Frugier F."/>
            <person name="Benhamed M."/>
            <person name="Crespi M."/>
            <person name="Gouzy J."/>
            <person name="Gamas P."/>
        </authorList>
    </citation>
    <scope>NUCLEOTIDE SEQUENCE [LARGE SCALE GENOMIC DNA]</scope>
    <source>
        <strain evidence="2">cv. Jemalong A17</strain>
    </source>
</reference>
<proteinExistence type="predicted"/>
<dbReference type="Proteomes" id="UP000265566">
    <property type="component" value="Chromosome 3"/>
</dbReference>
<sequence>MYPLFICLSGNPHIQNYFEFDLIFSFEDICSSFLCIYRICPFNTSQ</sequence>
<dbReference type="Gramene" id="rna15931">
    <property type="protein sequence ID" value="RHN67712.1"/>
    <property type="gene ID" value="gene15931"/>
</dbReference>
<name>A0A396IQ43_MEDTR</name>